<dbReference type="Proteomes" id="UP000297966">
    <property type="component" value="Unassembled WGS sequence"/>
</dbReference>
<dbReference type="GO" id="GO:0000155">
    <property type="term" value="F:phosphorelay sensor kinase activity"/>
    <property type="evidence" value="ECO:0007669"/>
    <property type="project" value="InterPro"/>
</dbReference>
<dbReference type="PANTHER" id="PTHR43065">
    <property type="entry name" value="SENSOR HISTIDINE KINASE"/>
    <property type="match status" value="1"/>
</dbReference>
<comment type="catalytic activity">
    <reaction evidence="1">
        <text>ATP + protein L-histidine = ADP + protein N-phospho-L-histidine.</text>
        <dbReference type="EC" id="2.7.13.3"/>
    </reaction>
</comment>
<dbReference type="EMBL" id="SPQT01000001">
    <property type="protein sequence ID" value="TFV50763.1"/>
    <property type="molecule type" value="Genomic_DNA"/>
</dbReference>
<evidence type="ECO:0000259" key="4">
    <source>
        <dbReference type="PROSITE" id="PS50109"/>
    </source>
</evidence>
<dbReference type="SUPFAM" id="SSF55874">
    <property type="entry name" value="ATPase domain of HSP90 chaperone/DNA topoisomerase II/histidine kinase"/>
    <property type="match status" value="1"/>
</dbReference>
<dbReference type="InterPro" id="IPR003594">
    <property type="entry name" value="HATPase_dom"/>
</dbReference>
<dbReference type="Pfam" id="PF00512">
    <property type="entry name" value="HisKA"/>
    <property type="match status" value="1"/>
</dbReference>
<dbReference type="Gene3D" id="3.30.450.40">
    <property type="match status" value="3"/>
</dbReference>
<dbReference type="PRINTS" id="PR00344">
    <property type="entry name" value="BCTRLSENSOR"/>
</dbReference>
<dbReference type="SUPFAM" id="SSF55781">
    <property type="entry name" value="GAF domain-like"/>
    <property type="match status" value="3"/>
</dbReference>
<organism evidence="5 6">
    <name type="scientific">Bradyrhizobium niftali</name>
    <dbReference type="NCBI Taxonomy" id="2560055"/>
    <lineage>
        <taxon>Bacteria</taxon>
        <taxon>Pseudomonadati</taxon>
        <taxon>Pseudomonadota</taxon>
        <taxon>Alphaproteobacteria</taxon>
        <taxon>Hyphomicrobiales</taxon>
        <taxon>Nitrobacteraceae</taxon>
        <taxon>Bradyrhizobium</taxon>
    </lineage>
</organism>
<dbReference type="InterPro" id="IPR036890">
    <property type="entry name" value="HATPase_C_sf"/>
</dbReference>
<protein>
    <recommendedName>
        <fullName evidence="2">histidine kinase</fullName>
        <ecNumber evidence="2">2.7.13.3</ecNumber>
    </recommendedName>
</protein>
<keyword evidence="3" id="KW-0597">Phosphoprotein</keyword>
<name>A0A4Y9M6T5_9BRAD</name>
<dbReference type="Gene3D" id="1.10.287.130">
    <property type="match status" value="1"/>
</dbReference>
<evidence type="ECO:0000256" key="2">
    <source>
        <dbReference type="ARBA" id="ARBA00012438"/>
    </source>
</evidence>
<dbReference type="InterPro" id="IPR003018">
    <property type="entry name" value="GAF"/>
</dbReference>
<dbReference type="InterPro" id="IPR005467">
    <property type="entry name" value="His_kinase_dom"/>
</dbReference>
<comment type="caution">
    <text evidence="5">The sequence shown here is derived from an EMBL/GenBank/DDBJ whole genome shotgun (WGS) entry which is preliminary data.</text>
</comment>
<dbReference type="InterPro" id="IPR029016">
    <property type="entry name" value="GAF-like_dom_sf"/>
</dbReference>
<dbReference type="PANTHER" id="PTHR43065:SF42">
    <property type="entry name" value="TWO-COMPONENT SENSOR PPRA"/>
    <property type="match status" value="1"/>
</dbReference>
<dbReference type="AlphaFoldDB" id="A0A4Y9M6T5"/>
<dbReference type="InterPro" id="IPR003661">
    <property type="entry name" value="HisK_dim/P_dom"/>
</dbReference>
<sequence>MPRPSRYQAGLRMTTPSNDVAGIDELKRQLQSAAAENMRLRDRQNASAEILRTIAASPSDARPVFAAIASSSKRLLDGFSASVLQFIGDELHLVAFTPTSPDGDEGLKASFPRRIEDFPTFALVRGGETIQFPDSEAEHVPELNRNLARLRGFRSVLFMPLMSRGTAVGMISVTRAEPGAFAPDLVQLLQTFADQAVIAIENARLFNETKETLERQTATADILKVMAASPSDVQPVFDAIAANANRLIGGFSTAVLRYVDGAAHLAAFTPTDPAGDRVLQASFPVPFARFPPYQLVANGAAAQLPDTELEPAARDIARARGYRSMLFAPLMSEGEAIGVIIATRRETGAFGEHHVGLLQTFADQAVIAIKNVSLFNATREALERQTATADILKVIAASPADVTPVFQAISDSAKALIGGHSSTVTRLIDGMLHLAAFTTDNEAGNADLLSSFPVPLSASGIHSRVAASGEYAFRSDMQNEADLTDAMKELARTRGYRSILVVPMLRDGAAIGTIAVTRREAGHFPDKAINLLKTFADQAVIAIENTRLFNEVQDRTRELARSLDDLRAAQDRLIQTEKLASLGQLTAGIAHEIKNPLNFVNNFASLSAELTDELNEVLAPVPLAGDVRAEVDELTALLKDNLEKVVQHGRRADSIVKNMLLHSREGGGEHRLSDINALVEESLNLAYHGARAETPQFDVTLRSELDPAAGQAEVFPQEITRVLLNLISNGFHAVTKRKADGGASGYEPVVIAATRDRGDTIEIRIRDNGTGIADEVREKMFNPFFTTKPAGEGTGLGLSMSHDIIVKQHGGTIDVTTEPGKFTEFTILLPRKSSFAENNKG</sequence>
<dbReference type="CDD" id="cd00082">
    <property type="entry name" value="HisKA"/>
    <property type="match status" value="1"/>
</dbReference>
<proteinExistence type="predicted"/>
<dbReference type="Pfam" id="PF02518">
    <property type="entry name" value="HATPase_c"/>
    <property type="match status" value="1"/>
</dbReference>
<accession>A0A4Y9M6T5</accession>
<dbReference type="SMART" id="SM00387">
    <property type="entry name" value="HATPase_c"/>
    <property type="match status" value="1"/>
</dbReference>
<reference evidence="5 6" key="1">
    <citation type="submission" date="2019-03" db="EMBL/GenBank/DDBJ databases">
        <title>Bradyrhizobium diversity isolated from nodules of Chamaecrista fasciculata.</title>
        <authorList>
            <person name="Klepa M.S."/>
            <person name="Urquiaga M.O."/>
            <person name="Hungria M."/>
            <person name="Delamuta J.R."/>
        </authorList>
    </citation>
    <scope>NUCLEOTIDE SEQUENCE [LARGE SCALE GENOMIC DNA]</scope>
    <source>
        <strain evidence="5 6">CNPSo 3448</strain>
    </source>
</reference>
<evidence type="ECO:0000313" key="6">
    <source>
        <dbReference type="Proteomes" id="UP000297966"/>
    </source>
</evidence>
<dbReference type="Gene3D" id="3.30.565.10">
    <property type="entry name" value="Histidine kinase-like ATPase, C-terminal domain"/>
    <property type="match status" value="1"/>
</dbReference>
<dbReference type="PROSITE" id="PS50109">
    <property type="entry name" value="HIS_KIN"/>
    <property type="match status" value="1"/>
</dbReference>
<dbReference type="SUPFAM" id="SSF47384">
    <property type="entry name" value="Homodimeric domain of signal transducing histidine kinase"/>
    <property type="match status" value="1"/>
</dbReference>
<dbReference type="EC" id="2.7.13.3" evidence="2"/>
<evidence type="ECO:0000313" key="5">
    <source>
        <dbReference type="EMBL" id="TFV50763.1"/>
    </source>
</evidence>
<feature type="domain" description="Histidine kinase" evidence="4">
    <location>
        <begin position="588"/>
        <end position="833"/>
    </location>
</feature>
<dbReference type="InterPro" id="IPR004358">
    <property type="entry name" value="Sig_transdc_His_kin-like_C"/>
</dbReference>
<evidence type="ECO:0000256" key="3">
    <source>
        <dbReference type="ARBA" id="ARBA00022553"/>
    </source>
</evidence>
<gene>
    <name evidence="5" type="ORF">E4K65_01280</name>
</gene>
<dbReference type="Pfam" id="PF01590">
    <property type="entry name" value="GAF"/>
    <property type="match status" value="3"/>
</dbReference>
<dbReference type="SMART" id="SM00065">
    <property type="entry name" value="GAF"/>
    <property type="match status" value="3"/>
</dbReference>
<evidence type="ECO:0000256" key="1">
    <source>
        <dbReference type="ARBA" id="ARBA00000085"/>
    </source>
</evidence>
<dbReference type="InterPro" id="IPR036097">
    <property type="entry name" value="HisK_dim/P_sf"/>
</dbReference>
<dbReference type="OrthoDB" id="1931120at2"/>
<keyword evidence="6" id="KW-1185">Reference proteome</keyword>
<dbReference type="SMART" id="SM00388">
    <property type="entry name" value="HisKA"/>
    <property type="match status" value="1"/>
</dbReference>